<dbReference type="GO" id="GO:0000719">
    <property type="term" value="P:photoreactive repair"/>
    <property type="evidence" value="ECO:0007669"/>
    <property type="project" value="UniProtKB-ARBA"/>
</dbReference>
<feature type="site" description="Electron transfer via tryptophanyl radical" evidence="9">
    <location>
        <position position="368"/>
    </location>
</feature>
<dbReference type="EMBL" id="RCWN01000001">
    <property type="protein sequence ID" value="RLQ88027.1"/>
    <property type="molecule type" value="Genomic_DNA"/>
</dbReference>
<dbReference type="AlphaFoldDB" id="A0A3L7JBB5"/>
<dbReference type="PROSITE" id="PS00394">
    <property type="entry name" value="DNA_PHOTOLYASES_1_1"/>
    <property type="match status" value="1"/>
</dbReference>
<dbReference type="Gene3D" id="3.40.50.620">
    <property type="entry name" value="HUPs"/>
    <property type="match status" value="1"/>
</dbReference>
<comment type="cofactor">
    <cofactor evidence="1">
        <name>(6R)-5,10-methylene-5,6,7,8-tetrahydrofolate</name>
        <dbReference type="ChEBI" id="CHEBI:15636"/>
    </cofactor>
</comment>
<dbReference type="SUPFAM" id="SSF48173">
    <property type="entry name" value="Cryptochrome/photolyase FAD-binding domain"/>
    <property type="match status" value="1"/>
</dbReference>
<evidence type="ECO:0000256" key="6">
    <source>
        <dbReference type="ARBA" id="ARBA00022991"/>
    </source>
</evidence>
<reference evidence="12 13" key="1">
    <citation type="submission" date="2018-10" db="EMBL/GenBank/DDBJ databases">
        <title>Notoacmeibacter sp. M2BS9Y-3-1, whole genome shotgun sequence.</title>
        <authorList>
            <person name="Tuo L."/>
        </authorList>
    </citation>
    <scope>NUCLEOTIDE SEQUENCE [LARGE SCALE GENOMIC DNA]</scope>
    <source>
        <strain evidence="12 13">M2BS9Y-3-1</strain>
    </source>
</reference>
<dbReference type="Gene3D" id="1.25.40.80">
    <property type="match status" value="1"/>
</dbReference>
<organism evidence="12 13">
    <name type="scientific">Notoacmeibacter ruber</name>
    <dbReference type="NCBI Taxonomy" id="2670375"/>
    <lineage>
        <taxon>Bacteria</taxon>
        <taxon>Pseudomonadati</taxon>
        <taxon>Pseudomonadota</taxon>
        <taxon>Alphaproteobacteria</taxon>
        <taxon>Hyphomicrobiales</taxon>
        <taxon>Notoacmeibacteraceae</taxon>
        <taxon>Notoacmeibacter</taxon>
    </lineage>
</organism>
<dbReference type="PANTHER" id="PTHR11455:SF9">
    <property type="entry name" value="CRYPTOCHROME CIRCADIAN CLOCK 5 ISOFORM X1"/>
    <property type="match status" value="1"/>
</dbReference>
<dbReference type="Proteomes" id="UP000281094">
    <property type="component" value="Unassembled WGS sequence"/>
</dbReference>
<sequence>MPSPDDNRPALVLFRNDLRLEDNPALNAARLSGCPLVCVYIYETEGDAAFRRPGSASRWWLHHSLESLSSSIRSKGGSLILRSGRLVSAVESLIAETGACEVHASRRYDPAGLEADTELADALRDGDIPFYRHEGFLLHEPSSVRTSSNRFYRVFSPFARKVIPLVQDARPETCDLPFHFASPPESDKLGDYAFLPSEPDWASGFSPQWQPGEEGAQTTLQHFLSNGLSDYTVGRDHPGKYGTSRLSAHLAFGEISPRQVWHGVETAAPRNPGRGVTTFQRELIFREFAWHLLTNLPQMAWSNIDSRFDRFPWQEDANDPSLIDWQKGLTGYPIVDAGMRELWQTGWMHNRVRMIVASFLTKHLMVHWKRGEEWFYDTLVDADPANNAFNWQWTAGSGADAAPFFRIFAPVTQGRRFDADGRYVRAFVPEIAALPDKFLHAPWEAPDDVLSAANVKLGVDYPRPLVDHAAARQRALDAFKGLKDD</sequence>
<dbReference type="InterPro" id="IPR002081">
    <property type="entry name" value="Cryptochrome/DNA_photolyase_1"/>
</dbReference>
<comment type="caution">
    <text evidence="12">The sequence shown here is derived from an EMBL/GenBank/DDBJ whole genome shotgun (WGS) entry which is preliminary data.</text>
</comment>
<dbReference type="InterPro" id="IPR018394">
    <property type="entry name" value="DNA_photolyase_1_CS_C"/>
</dbReference>
<keyword evidence="6 10" id="KW-0157">Chromophore</keyword>
<dbReference type="GO" id="GO:0003904">
    <property type="term" value="F:deoxyribodipyrimidine photo-lyase activity"/>
    <property type="evidence" value="ECO:0007669"/>
    <property type="project" value="UniProtKB-EC"/>
</dbReference>
<evidence type="ECO:0000259" key="11">
    <source>
        <dbReference type="PROSITE" id="PS51645"/>
    </source>
</evidence>
<dbReference type="GO" id="GO:0071949">
    <property type="term" value="F:FAD binding"/>
    <property type="evidence" value="ECO:0007669"/>
    <property type="project" value="TreeGrafter"/>
</dbReference>
<dbReference type="Gene3D" id="1.10.579.10">
    <property type="entry name" value="DNA Cyclobutane Dipyrimidine Photolyase, subunit A, domain 3"/>
    <property type="match status" value="1"/>
</dbReference>
<dbReference type="Pfam" id="PF00875">
    <property type="entry name" value="DNA_photolyase"/>
    <property type="match status" value="1"/>
</dbReference>
<evidence type="ECO:0000256" key="7">
    <source>
        <dbReference type="ARBA" id="ARBA00033999"/>
    </source>
</evidence>
<accession>A0A3L7JBB5</accession>
<evidence type="ECO:0000256" key="8">
    <source>
        <dbReference type="PIRSR" id="PIRSR602081-1"/>
    </source>
</evidence>
<feature type="site" description="Electron transfer via tryptophanyl radical" evidence="9">
    <location>
        <position position="391"/>
    </location>
</feature>
<comment type="catalytic activity">
    <reaction evidence="7">
        <text>cyclobutadipyrimidine (in DNA) = 2 pyrimidine residues (in DNA).</text>
        <dbReference type="EC" id="4.1.99.3"/>
    </reaction>
</comment>
<evidence type="ECO:0000256" key="10">
    <source>
        <dbReference type="RuleBase" id="RU004182"/>
    </source>
</evidence>
<keyword evidence="13" id="KW-1185">Reference proteome</keyword>
<dbReference type="GO" id="GO:0009416">
    <property type="term" value="P:response to light stimulus"/>
    <property type="evidence" value="ECO:0007669"/>
    <property type="project" value="TreeGrafter"/>
</dbReference>
<feature type="binding site" evidence="8">
    <location>
        <begin position="243"/>
        <end position="247"/>
    </location>
    <ligand>
        <name>FAD</name>
        <dbReference type="ChEBI" id="CHEBI:57692"/>
    </ligand>
</feature>
<dbReference type="Pfam" id="PF03441">
    <property type="entry name" value="FAD_binding_7"/>
    <property type="match status" value="1"/>
</dbReference>
<dbReference type="FunFam" id="1.10.579.10:FF:000003">
    <property type="entry name" value="Deoxyribodipyrimidine photo-lyase"/>
    <property type="match status" value="1"/>
</dbReference>
<dbReference type="RefSeq" id="WP_121644991.1">
    <property type="nucleotide sequence ID" value="NZ_RCWN01000001.1"/>
</dbReference>
<dbReference type="InterPro" id="IPR005101">
    <property type="entry name" value="Cryptochr/Photolyase_FAD-bd"/>
</dbReference>
<proteinExistence type="inferred from homology"/>
<keyword evidence="12" id="KW-0456">Lyase</keyword>
<evidence type="ECO:0000256" key="1">
    <source>
        <dbReference type="ARBA" id="ARBA00001932"/>
    </source>
</evidence>
<keyword evidence="5 8" id="KW-0274">FAD</keyword>
<evidence type="ECO:0000256" key="4">
    <source>
        <dbReference type="ARBA" id="ARBA00022630"/>
    </source>
</evidence>
<comment type="cofactor">
    <cofactor evidence="8">
        <name>FAD</name>
        <dbReference type="ChEBI" id="CHEBI:57692"/>
    </cofactor>
    <text evidence="8">Binds 1 FAD per subunit.</text>
</comment>
<dbReference type="InterPro" id="IPR036155">
    <property type="entry name" value="Crypto/Photolyase_N_sf"/>
</dbReference>
<evidence type="ECO:0000256" key="5">
    <source>
        <dbReference type="ARBA" id="ARBA00022827"/>
    </source>
</evidence>
<feature type="domain" description="Photolyase/cryptochrome alpha/beta" evidence="11">
    <location>
        <begin position="8"/>
        <end position="138"/>
    </location>
</feature>
<evidence type="ECO:0000256" key="2">
    <source>
        <dbReference type="ARBA" id="ARBA00013149"/>
    </source>
</evidence>
<feature type="site" description="Electron transfer via tryptophanyl radical" evidence="9">
    <location>
        <position position="313"/>
    </location>
</feature>
<evidence type="ECO:0000256" key="9">
    <source>
        <dbReference type="PIRSR" id="PIRSR602081-2"/>
    </source>
</evidence>
<dbReference type="GO" id="GO:0003677">
    <property type="term" value="F:DNA binding"/>
    <property type="evidence" value="ECO:0007669"/>
    <property type="project" value="TreeGrafter"/>
</dbReference>
<dbReference type="PROSITE" id="PS51645">
    <property type="entry name" value="PHR_CRY_ALPHA_BETA"/>
    <property type="match status" value="1"/>
</dbReference>
<evidence type="ECO:0000313" key="13">
    <source>
        <dbReference type="Proteomes" id="UP000281094"/>
    </source>
</evidence>
<feature type="binding site" evidence="8">
    <location>
        <position position="279"/>
    </location>
    <ligand>
        <name>FAD</name>
        <dbReference type="ChEBI" id="CHEBI:57692"/>
    </ligand>
</feature>
<dbReference type="PRINTS" id="PR00147">
    <property type="entry name" value="DNAPHOTLYASE"/>
</dbReference>
<protein>
    <recommendedName>
        <fullName evidence="3">Deoxyribodipyrimidine photo-lyase</fullName>
        <ecNumber evidence="2">4.1.99.3</ecNumber>
    </recommendedName>
</protein>
<dbReference type="SUPFAM" id="SSF52425">
    <property type="entry name" value="Cryptochrome/photolyase, N-terminal domain"/>
    <property type="match status" value="1"/>
</dbReference>
<dbReference type="PANTHER" id="PTHR11455">
    <property type="entry name" value="CRYPTOCHROME"/>
    <property type="match status" value="1"/>
</dbReference>
<dbReference type="PROSITE" id="PS00691">
    <property type="entry name" value="DNA_PHOTOLYASES_1_2"/>
    <property type="match status" value="1"/>
</dbReference>
<dbReference type="EC" id="4.1.99.3" evidence="2"/>
<name>A0A3L7JBB5_9HYPH</name>
<feature type="binding site" evidence="8">
    <location>
        <position position="231"/>
    </location>
    <ligand>
        <name>FAD</name>
        <dbReference type="ChEBI" id="CHEBI:57692"/>
    </ligand>
</feature>
<evidence type="ECO:0000256" key="3">
    <source>
        <dbReference type="ARBA" id="ARBA00014046"/>
    </source>
</evidence>
<gene>
    <name evidence="12" type="ORF">D8780_07215</name>
</gene>
<dbReference type="InterPro" id="IPR036134">
    <property type="entry name" value="Crypto/Photolyase_FAD-like_sf"/>
</dbReference>
<keyword evidence="4 8" id="KW-0285">Flavoprotein</keyword>
<feature type="binding site" evidence="8">
    <location>
        <begin position="381"/>
        <end position="383"/>
    </location>
    <ligand>
        <name>FAD</name>
        <dbReference type="ChEBI" id="CHEBI:57692"/>
    </ligand>
</feature>
<comment type="similarity">
    <text evidence="10">Belongs to the DNA photolyase family.</text>
</comment>
<dbReference type="InterPro" id="IPR014729">
    <property type="entry name" value="Rossmann-like_a/b/a_fold"/>
</dbReference>
<dbReference type="InterPro" id="IPR006050">
    <property type="entry name" value="DNA_photolyase_N"/>
</dbReference>
<evidence type="ECO:0000313" key="12">
    <source>
        <dbReference type="EMBL" id="RLQ88027.1"/>
    </source>
</evidence>